<organism evidence="2 3">
    <name type="scientific">candidate division WWE3 bacterium CG_4_8_14_3_um_filter_42_11</name>
    <dbReference type="NCBI Taxonomy" id="1975076"/>
    <lineage>
        <taxon>Bacteria</taxon>
        <taxon>Katanobacteria</taxon>
    </lineage>
</organism>
<feature type="domain" description="Methyltransferase type 11" evidence="1">
    <location>
        <begin position="17"/>
        <end position="67"/>
    </location>
</feature>
<dbReference type="EMBL" id="PFQS01000010">
    <property type="protein sequence ID" value="PJC69380.1"/>
    <property type="molecule type" value="Genomic_DNA"/>
</dbReference>
<name>A0A2M8G835_UNCKA</name>
<dbReference type="InterPro" id="IPR013216">
    <property type="entry name" value="Methyltransf_11"/>
</dbReference>
<reference evidence="3" key="1">
    <citation type="submission" date="2017-09" db="EMBL/GenBank/DDBJ databases">
        <title>Depth-based differentiation of microbial function through sediment-hosted aquifers and enrichment of novel symbionts in the deep terrestrial subsurface.</title>
        <authorList>
            <person name="Probst A.J."/>
            <person name="Ladd B."/>
            <person name="Jarett J.K."/>
            <person name="Geller-Mcgrath D.E."/>
            <person name="Sieber C.M.K."/>
            <person name="Emerson J.B."/>
            <person name="Anantharaman K."/>
            <person name="Thomas B.C."/>
            <person name="Malmstrom R."/>
            <person name="Stieglmeier M."/>
            <person name="Klingl A."/>
            <person name="Woyke T."/>
            <person name="Ryan C.M."/>
            <person name="Banfield J.F."/>
        </authorList>
    </citation>
    <scope>NUCLEOTIDE SEQUENCE [LARGE SCALE GENOMIC DNA]</scope>
</reference>
<dbReference type="GO" id="GO:0008757">
    <property type="term" value="F:S-adenosylmethionine-dependent methyltransferase activity"/>
    <property type="evidence" value="ECO:0007669"/>
    <property type="project" value="InterPro"/>
</dbReference>
<evidence type="ECO:0000259" key="1">
    <source>
        <dbReference type="Pfam" id="PF08241"/>
    </source>
</evidence>
<evidence type="ECO:0000313" key="2">
    <source>
        <dbReference type="EMBL" id="PJC69380.1"/>
    </source>
</evidence>
<dbReference type="AlphaFoldDB" id="A0A2M8G835"/>
<evidence type="ECO:0000313" key="3">
    <source>
        <dbReference type="Proteomes" id="UP000229438"/>
    </source>
</evidence>
<dbReference type="SUPFAM" id="SSF53335">
    <property type="entry name" value="S-adenosyl-L-methionine-dependent methyltransferases"/>
    <property type="match status" value="1"/>
</dbReference>
<dbReference type="Gene3D" id="3.40.50.150">
    <property type="entry name" value="Vaccinia Virus protein VP39"/>
    <property type="match status" value="1"/>
</dbReference>
<protein>
    <recommendedName>
        <fullName evidence="1">Methyltransferase type 11 domain-containing protein</fullName>
    </recommendedName>
</protein>
<proteinExistence type="predicted"/>
<dbReference type="InterPro" id="IPR029063">
    <property type="entry name" value="SAM-dependent_MTases_sf"/>
</dbReference>
<accession>A0A2M8G835</accession>
<sequence length="144" mass="16011">MSFDIRDGRVLHSESNPFVMASGYSLPFETGFFDAVSQTSVLHHLESPKNGILEVLRVLKTGGVLFIQEDLLSGNLLRDKLMRIVDDAISGEIGSSQQRTHGSKEEWLQLFSELGLDLIGEDLLKPSFSGVSIDKGFFVLRKKQ</sequence>
<comment type="caution">
    <text evidence="2">The sequence shown here is derived from an EMBL/GenBank/DDBJ whole genome shotgun (WGS) entry which is preliminary data.</text>
</comment>
<dbReference type="Proteomes" id="UP000229438">
    <property type="component" value="Unassembled WGS sequence"/>
</dbReference>
<dbReference type="Pfam" id="PF08241">
    <property type="entry name" value="Methyltransf_11"/>
    <property type="match status" value="1"/>
</dbReference>
<gene>
    <name evidence="2" type="ORF">CO015_00485</name>
</gene>